<comment type="caution">
    <text evidence="8">The sequence shown here is derived from an EMBL/GenBank/DDBJ whole genome shotgun (WGS) entry which is preliminary data.</text>
</comment>
<evidence type="ECO:0000256" key="2">
    <source>
        <dbReference type="ARBA" id="ARBA00023015"/>
    </source>
</evidence>
<dbReference type="InterPro" id="IPR013325">
    <property type="entry name" value="RNA_pol_sigma_r2"/>
</dbReference>
<evidence type="ECO:0000256" key="3">
    <source>
        <dbReference type="ARBA" id="ARBA00023082"/>
    </source>
</evidence>
<evidence type="ECO:0000313" key="8">
    <source>
        <dbReference type="EMBL" id="NYG60547.1"/>
    </source>
</evidence>
<dbReference type="PANTHER" id="PTHR43133">
    <property type="entry name" value="RNA POLYMERASE ECF-TYPE SIGMA FACTO"/>
    <property type="match status" value="1"/>
</dbReference>
<dbReference type="InterPro" id="IPR014284">
    <property type="entry name" value="RNA_pol_sigma-70_dom"/>
</dbReference>
<evidence type="ECO:0000259" key="6">
    <source>
        <dbReference type="Pfam" id="PF04542"/>
    </source>
</evidence>
<dbReference type="Gene3D" id="1.10.10.10">
    <property type="entry name" value="Winged helix-like DNA-binding domain superfamily/Winged helix DNA-binding domain"/>
    <property type="match status" value="1"/>
</dbReference>
<comment type="similarity">
    <text evidence="1">Belongs to the sigma-70 factor family. ECF subfamily.</text>
</comment>
<accession>A0A7Y9S1E9</accession>
<evidence type="ECO:0000256" key="5">
    <source>
        <dbReference type="ARBA" id="ARBA00023163"/>
    </source>
</evidence>
<keyword evidence="5" id="KW-0804">Transcription</keyword>
<feature type="domain" description="RNA polymerase sigma-70 region 2" evidence="6">
    <location>
        <begin position="18"/>
        <end position="76"/>
    </location>
</feature>
<evidence type="ECO:0000256" key="1">
    <source>
        <dbReference type="ARBA" id="ARBA00010641"/>
    </source>
</evidence>
<dbReference type="InterPro" id="IPR013324">
    <property type="entry name" value="RNA_pol_sigma_r3/r4-like"/>
</dbReference>
<feature type="domain" description="RNA polymerase sigma factor 70 region 4 type 2" evidence="7">
    <location>
        <begin position="102"/>
        <end position="151"/>
    </location>
</feature>
<organism evidence="8 9">
    <name type="scientific">Nocardioides daedukensis</name>
    <dbReference type="NCBI Taxonomy" id="634462"/>
    <lineage>
        <taxon>Bacteria</taxon>
        <taxon>Bacillati</taxon>
        <taxon>Actinomycetota</taxon>
        <taxon>Actinomycetes</taxon>
        <taxon>Propionibacteriales</taxon>
        <taxon>Nocardioidaceae</taxon>
        <taxon>Nocardioides</taxon>
    </lineage>
</organism>
<evidence type="ECO:0000259" key="7">
    <source>
        <dbReference type="Pfam" id="PF08281"/>
    </source>
</evidence>
<dbReference type="Gene3D" id="1.10.1740.10">
    <property type="match status" value="1"/>
</dbReference>
<dbReference type="GO" id="GO:0003677">
    <property type="term" value="F:DNA binding"/>
    <property type="evidence" value="ECO:0007669"/>
    <property type="project" value="UniProtKB-KW"/>
</dbReference>
<evidence type="ECO:0000256" key="4">
    <source>
        <dbReference type="ARBA" id="ARBA00023125"/>
    </source>
</evidence>
<dbReference type="Pfam" id="PF04542">
    <property type="entry name" value="Sigma70_r2"/>
    <property type="match status" value="1"/>
</dbReference>
<name>A0A7Y9S1E9_9ACTN</name>
<dbReference type="EMBL" id="JACCAA010000001">
    <property type="protein sequence ID" value="NYG60547.1"/>
    <property type="molecule type" value="Genomic_DNA"/>
</dbReference>
<dbReference type="SUPFAM" id="SSF88946">
    <property type="entry name" value="Sigma2 domain of RNA polymerase sigma factors"/>
    <property type="match status" value="1"/>
</dbReference>
<reference evidence="8 9" key="1">
    <citation type="submission" date="2020-07" db="EMBL/GenBank/DDBJ databases">
        <title>Sequencing the genomes of 1000 actinobacteria strains.</title>
        <authorList>
            <person name="Klenk H.-P."/>
        </authorList>
    </citation>
    <scope>NUCLEOTIDE SEQUENCE [LARGE SCALE GENOMIC DNA]</scope>
    <source>
        <strain evidence="8 9">DSM 23819</strain>
    </source>
</reference>
<gene>
    <name evidence="8" type="ORF">BJ980_003470</name>
</gene>
<dbReference type="NCBIfam" id="TIGR02937">
    <property type="entry name" value="sigma70-ECF"/>
    <property type="match status" value="1"/>
</dbReference>
<proteinExistence type="inferred from homology"/>
<dbReference type="CDD" id="cd06171">
    <property type="entry name" value="Sigma70_r4"/>
    <property type="match status" value="1"/>
</dbReference>
<dbReference type="NCBIfam" id="TIGR02983">
    <property type="entry name" value="SigE-fam_strep"/>
    <property type="match status" value="1"/>
</dbReference>
<dbReference type="InterPro" id="IPR039425">
    <property type="entry name" value="RNA_pol_sigma-70-like"/>
</dbReference>
<keyword evidence="9" id="KW-1185">Reference proteome</keyword>
<dbReference type="InterPro" id="IPR013249">
    <property type="entry name" value="RNA_pol_sigma70_r4_t2"/>
</dbReference>
<dbReference type="InterPro" id="IPR007627">
    <property type="entry name" value="RNA_pol_sigma70_r2"/>
</dbReference>
<dbReference type="Pfam" id="PF08281">
    <property type="entry name" value="Sigma70_r4_2"/>
    <property type="match status" value="1"/>
</dbReference>
<keyword evidence="4" id="KW-0238">DNA-binding</keyword>
<keyword evidence="3" id="KW-0731">Sigma factor</keyword>
<sequence length="166" mass="18514">MGRDDEFSEYVASRWTRLVRSAVLLGCSPAEAEDITQTALTKCLVHWSKVQRADDRDAYVHRVLVNTFTSERRRRWTGERPVQVLPDDGTPDGTDAVDTADAMQRSLARLSADQRAVVVLRFYAHLSEQHTAAALDVPVGTVKSRLSRALKVLAEDPHLSELRGTS</sequence>
<dbReference type="AlphaFoldDB" id="A0A7Y9S1E9"/>
<dbReference type="PANTHER" id="PTHR43133:SF50">
    <property type="entry name" value="ECF RNA POLYMERASE SIGMA FACTOR SIGM"/>
    <property type="match status" value="1"/>
</dbReference>
<dbReference type="GO" id="GO:0016987">
    <property type="term" value="F:sigma factor activity"/>
    <property type="evidence" value="ECO:0007669"/>
    <property type="project" value="UniProtKB-KW"/>
</dbReference>
<dbReference type="GO" id="GO:0006352">
    <property type="term" value="P:DNA-templated transcription initiation"/>
    <property type="evidence" value="ECO:0007669"/>
    <property type="project" value="InterPro"/>
</dbReference>
<dbReference type="RefSeq" id="WP_179503464.1">
    <property type="nucleotide sequence ID" value="NZ_JACCAA010000001.1"/>
</dbReference>
<evidence type="ECO:0000313" key="9">
    <source>
        <dbReference type="Proteomes" id="UP000540656"/>
    </source>
</evidence>
<dbReference type="InterPro" id="IPR014325">
    <property type="entry name" value="RNA_pol_sigma-E_actinobac"/>
</dbReference>
<keyword evidence="2" id="KW-0805">Transcription regulation</keyword>
<dbReference type="SUPFAM" id="SSF88659">
    <property type="entry name" value="Sigma3 and sigma4 domains of RNA polymerase sigma factors"/>
    <property type="match status" value="1"/>
</dbReference>
<protein>
    <submittedName>
        <fullName evidence="8">RNA polymerase sigma-70 factor (Sigma-E family)</fullName>
    </submittedName>
</protein>
<dbReference type="Proteomes" id="UP000540656">
    <property type="component" value="Unassembled WGS sequence"/>
</dbReference>
<dbReference type="InterPro" id="IPR036388">
    <property type="entry name" value="WH-like_DNA-bd_sf"/>
</dbReference>